<sequence>MTVEKAEVIHEPLPVPDIPEKLAQPPSQLTLSPEHQKMYDGVLAHFQSEEYALPKVEQGELREEEKFWLSCECMLRYLRATKWSSTKAAIKRLEETLVWRREYGVYDLITAEHVEPEAVTGKMFLFGYDVDGRPALYMRPSRQNTEESIVQMHYLTWIFERAIDLMGPGVENIALMVDFADKAKNPSLAQTRNTLNIMQNHYPERLGRAFITNVPFLVNAFFKVISPFIDPVSREKMHFNPQCVKEGLFTPDQLVSEWNGDCVFEYQHDRYWPVLIRMCTERREKMMATWRELGGEVGLKEWDVKCAIEVNTRPGDDMCKSAEREVEVEVEVEANVEVDVEAY</sequence>
<organism evidence="2 3">
    <name type="scientific">Laetiporus sulphureus 93-53</name>
    <dbReference type="NCBI Taxonomy" id="1314785"/>
    <lineage>
        <taxon>Eukaryota</taxon>
        <taxon>Fungi</taxon>
        <taxon>Dikarya</taxon>
        <taxon>Basidiomycota</taxon>
        <taxon>Agaricomycotina</taxon>
        <taxon>Agaricomycetes</taxon>
        <taxon>Polyporales</taxon>
        <taxon>Laetiporus</taxon>
    </lineage>
</organism>
<dbReference type="RefSeq" id="XP_040765476.1">
    <property type="nucleotide sequence ID" value="XM_040906346.1"/>
</dbReference>
<dbReference type="InterPro" id="IPR036865">
    <property type="entry name" value="CRAL-TRIO_dom_sf"/>
</dbReference>
<protein>
    <submittedName>
        <fullName evidence="2">CRAL/TRIO domain-containing protein</fullName>
    </submittedName>
</protein>
<dbReference type="InterPro" id="IPR001251">
    <property type="entry name" value="CRAL-TRIO_dom"/>
</dbReference>
<feature type="domain" description="CRAL-TRIO" evidence="1">
    <location>
        <begin position="125"/>
        <end position="266"/>
    </location>
</feature>
<dbReference type="InterPro" id="IPR052578">
    <property type="entry name" value="PI_Transfer_CRAL-TRIO"/>
</dbReference>
<dbReference type="InterPro" id="IPR036273">
    <property type="entry name" value="CRAL/TRIO_N_dom_sf"/>
</dbReference>
<dbReference type="PANTHER" id="PTHR45824:SF29">
    <property type="entry name" value="GH16843P"/>
    <property type="match status" value="1"/>
</dbReference>
<dbReference type="EMBL" id="KV427618">
    <property type="protein sequence ID" value="KZT07736.1"/>
    <property type="molecule type" value="Genomic_DNA"/>
</dbReference>
<evidence type="ECO:0000313" key="3">
    <source>
        <dbReference type="Proteomes" id="UP000076871"/>
    </source>
</evidence>
<dbReference type="GeneID" id="63823375"/>
<reference evidence="2 3" key="1">
    <citation type="journal article" date="2016" name="Mol. Biol. Evol.">
        <title>Comparative Genomics of Early-Diverging Mushroom-Forming Fungi Provides Insights into the Origins of Lignocellulose Decay Capabilities.</title>
        <authorList>
            <person name="Nagy L.G."/>
            <person name="Riley R."/>
            <person name="Tritt A."/>
            <person name="Adam C."/>
            <person name="Daum C."/>
            <person name="Floudas D."/>
            <person name="Sun H."/>
            <person name="Yadav J.S."/>
            <person name="Pangilinan J."/>
            <person name="Larsson K.H."/>
            <person name="Matsuura K."/>
            <person name="Barry K."/>
            <person name="Labutti K."/>
            <person name="Kuo R."/>
            <person name="Ohm R.A."/>
            <person name="Bhattacharya S.S."/>
            <person name="Shirouzu T."/>
            <person name="Yoshinaga Y."/>
            <person name="Martin F.M."/>
            <person name="Grigoriev I.V."/>
            <person name="Hibbett D.S."/>
        </authorList>
    </citation>
    <scope>NUCLEOTIDE SEQUENCE [LARGE SCALE GENOMIC DNA]</scope>
    <source>
        <strain evidence="2 3">93-53</strain>
    </source>
</reference>
<dbReference type="Pfam" id="PF00650">
    <property type="entry name" value="CRAL_TRIO"/>
    <property type="match status" value="1"/>
</dbReference>
<evidence type="ECO:0000259" key="1">
    <source>
        <dbReference type="PROSITE" id="PS50191"/>
    </source>
</evidence>
<dbReference type="Proteomes" id="UP000076871">
    <property type="component" value="Unassembled WGS sequence"/>
</dbReference>
<proteinExistence type="predicted"/>
<dbReference type="GO" id="GO:0008526">
    <property type="term" value="F:phosphatidylinositol transfer activity"/>
    <property type="evidence" value="ECO:0007669"/>
    <property type="project" value="TreeGrafter"/>
</dbReference>
<dbReference type="Gene3D" id="3.40.525.10">
    <property type="entry name" value="CRAL-TRIO lipid binding domain"/>
    <property type="match status" value="1"/>
</dbReference>
<dbReference type="STRING" id="1314785.A0A165ETN8"/>
<dbReference type="InParanoid" id="A0A165ETN8"/>
<name>A0A165ETN8_9APHY</name>
<dbReference type="SUPFAM" id="SSF52087">
    <property type="entry name" value="CRAL/TRIO domain"/>
    <property type="match status" value="1"/>
</dbReference>
<dbReference type="SMART" id="SM00516">
    <property type="entry name" value="SEC14"/>
    <property type="match status" value="1"/>
</dbReference>
<dbReference type="InterPro" id="IPR011074">
    <property type="entry name" value="CRAL/TRIO_N_dom"/>
</dbReference>
<gene>
    <name evidence="2" type="ORF">LAESUDRAFT_698470</name>
</gene>
<dbReference type="OrthoDB" id="75724at2759"/>
<dbReference type="PANTHER" id="PTHR45824">
    <property type="entry name" value="GH16843P"/>
    <property type="match status" value="1"/>
</dbReference>
<keyword evidence="3" id="KW-1185">Reference proteome</keyword>
<dbReference type="Pfam" id="PF03765">
    <property type="entry name" value="CRAL_TRIO_N"/>
    <property type="match status" value="1"/>
</dbReference>
<evidence type="ECO:0000313" key="2">
    <source>
        <dbReference type="EMBL" id="KZT07736.1"/>
    </source>
</evidence>
<accession>A0A165ETN8</accession>
<dbReference type="PROSITE" id="PS50191">
    <property type="entry name" value="CRAL_TRIO"/>
    <property type="match status" value="1"/>
</dbReference>
<dbReference type="AlphaFoldDB" id="A0A165ETN8"/>
<dbReference type="CDD" id="cd00170">
    <property type="entry name" value="SEC14"/>
    <property type="match status" value="1"/>
</dbReference>
<dbReference type="SUPFAM" id="SSF46938">
    <property type="entry name" value="CRAL/TRIO N-terminal domain"/>
    <property type="match status" value="1"/>
</dbReference>